<dbReference type="PROSITE" id="PS00074">
    <property type="entry name" value="GLFV_DEHYDROGENASE"/>
    <property type="match status" value="1"/>
</dbReference>
<dbReference type="AlphaFoldDB" id="A0A1M7Y5F9"/>
<dbReference type="InterPro" id="IPR006095">
    <property type="entry name" value="Glu/Leu/Phe/Val/Trp_DH"/>
</dbReference>
<dbReference type="InterPro" id="IPR046346">
    <property type="entry name" value="Aminoacid_DH-like_N_sf"/>
</dbReference>
<dbReference type="InterPro" id="IPR033524">
    <property type="entry name" value="Glu/Leu/Phe/Val_DH_AS"/>
</dbReference>
<evidence type="ECO:0000256" key="1">
    <source>
        <dbReference type="ARBA" id="ARBA00006382"/>
    </source>
</evidence>
<keyword evidence="2 3" id="KW-0560">Oxidoreductase</keyword>
<feature type="site" description="Important for catalysis" evidence="6">
    <location>
        <position position="113"/>
    </location>
</feature>
<keyword evidence="5" id="KW-0520">NAD</keyword>
<keyword evidence="5" id="KW-0547">Nucleotide-binding</keyword>
<dbReference type="Proteomes" id="UP000184603">
    <property type="component" value="Unassembled WGS sequence"/>
</dbReference>
<dbReference type="Pfam" id="PF00208">
    <property type="entry name" value="ELFV_dehydrog"/>
    <property type="match status" value="1"/>
</dbReference>
<evidence type="ECO:0000313" key="9">
    <source>
        <dbReference type="EMBL" id="SHO47766.1"/>
    </source>
</evidence>
<keyword evidence="10" id="KW-1185">Reference proteome</keyword>
<dbReference type="PANTHER" id="PTHR11606">
    <property type="entry name" value="GLUTAMATE DEHYDROGENASE"/>
    <property type="match status" value="1"/>
</dbReference>
<evidence type="ECO:0000256" key="5">
    <source>
        <dbReference type="PIRSR" id="PIRSR000185-2"/>
    </source>
</evidence>
<dbReference type="InterPro" id="IPR033922">
    <property type="entry name" value="NAD_bind_Glu_DH"/>
</dbReference>
<feature type="binding site" evidence="5">
    <location>
        <position position="65"/>
    </location>
    <ligand>
        <name>substrate</name>
    </ligand>
</feature>
<name>A0A1M7Y5F9_9BACT</name>
<dbReference type="Pfam" id="PF02812">
    <property type="entry name" value="ELFV_dehydrog_N"/>
    <property type="match status" value="1"/>
</dbReference>
<dbReference type="STRING" id="1121416.SAMN02745220_01957"/>
<evidence type="ECO:0000256" key="4">
    <source>
        <dbReference type="PIRSR" id="PIRSR000185-1"/>
    </source>
</evidence>
<evidence type="ECO:0000256" key="2">
    <source>
        <dbReference type="ARBA" id="ARBA00023002"/>
    </source>
</evidence>
<comment type="similarity">
    <text evidence="1 3 7">Belongs to the Glu/Leu/Phe/Val dehydrogenases family.</text>
</comment>
<dbReference type="SMART" id="SM00839">
    <property type="entry name" value="ELFV_dehydrog"/>
    <property type="match status" value="1"/>
</dbReference>
<dbReference type="InterPro" id="IPR036291">
    <property type="entry name" value="NAD(P)-bd_dom_sf"/>
</dbReference>
<dbReference type="InterPro" id="IPR014362">
    <property type="entry name" value="Glu_DH"/>
</dbReference>
<dbReference type="InterPro" id="IPR006096">
    <property type="entry name" value="Glu/Leu/Phe/Val/Trp_DH_C"/>
</dbReference>
<dbReference type="GO" id="GO:0004352">
    <property type="term" value="F:glutamate dehydrogenase (NAD+) activity"/>
    <property type="evidence" value="ECO:0007669"/>
    <property type="project" value="TreeGrafter"/>
</dbReference>
<dbReference type="SUPFAM" id="SSF53223">
    <property type="entry name" value="Aminoacid dehydrogenase-like, N-terminal domain"/>
    <property type="match status" value="1"/>
</dbReference>
<dbReference type="Gene3D" id="3.40.50.10860">
    <property type="entry name" value="Leucine Dehydrogenase, chain A, domain 1"/>
    <property type="match status" value="1"/>
</dbReference>
<dbReference type="PANTHER" id="PTHR11606:SF13">
    <property type="entry name" value="GLUTAMATE DEHYDROGENASE 1, MITOCHONDRIAL"/>
    <property type="match status" value="1"/>
</dbReference>
<evidence type="ECO:0000313" key="10">
    <source>
        <dbReference type="Proteomes" id="UP000184603"/>
    </source>
</evidence>
<dbReference type="InterPro" id="IPR006097">
    <property type="entry name" value="Glu/Leu/Phe/Val/Trp_DH_dimer"/>
</dbReference>
<evidence type="ECO:0000256" key="7">
    <source>
        <dbReference type="RuleBase" id="RU004417"/>
    </source>
</evidence>
<feature type="domain" description="Glutamate/phenylalanine/leucine/valine/L-tryptophan dehydrogenase C-terminal" evidence="8">
    <location>
        <begin position="140"/>
        <end position="366"/>
    </location>
</feature>
<protein>
    <recommendedName>
        <fullName evidence="3">Glutamate dehydrogenase</fullName>
    </recommendedName>
</protein>
<sequence>MDEISRFADEFGPTKILHVYEPRSGLKAILVVDNVAAGPSVGGIRMAKDVTVEECFRLARAMTMKNVAAGLPHGGGKVVVYGDPKMAREKKETLIRALACSLRDIREYILAPDMGTNEECMAWIKDEVNRVVGLPTELGGIPLDEIGATGWGLFHAIDVAAEYSGFSLKGAKFVIQGFGAVGKHSAVFLEKHGAVMVGVADSGGAIVNKNGIDVDELVALKKSQKSVTSYHKAETIDPVELLAVDCDVWIPAARPDIINEQNVKKMRTRMVAQGANIPCTPGAEQYLHDHGILCLPDYIANAGGVICAATEYQGMTQAQAMSRIEETLRRNTAHILARAKEEKVTPRAAADDFARNRLKKIMASKRWSIF</sequence>
<dbReference type="RefSeq" id="WP_200802361.1">
    <property type="nucleotide sequence ID" value="NZ_FRFE01000008.1"/>
</dbReference>
<dbReference type="PIRSF" id="PIRSF000185">
    <property type="entry name" value="Glu_DH"/>
    <property type="match status" value="1"/>
</dbReference>
<dbReference type="GO" id="GO:0006538">
    <property type="term" value="P:L-glutamate catabolic process"/>
    <property type="evidence" value="ECO:0007669"/>
    <property type="project" value="TreeGrafter"/>
</dbReference>
<evidence type="ECO:0000259" key="8">
    <source>
        <dbReference type="SMART" id="SM00839"/>
    </source>
</evidence>
<dbReference type="GO" id="GO:0000166">
    <property type="term" value="F:nucleotide binding"/>
    <property type="evidence" value="ECO:0007669"/>
    <property type="project" value="UniProtKB-KW"/>
</dbReference>
<gene>
    <name evidence="9" type="ORF">SAMN02745220_01957</name>
</gene>
<accession>A0A1M7Y5F9</accession>
<proteinExistence type="inferred from homology"/>
<dbReference type="PRINTS" id="PR00082">
    <property type="entry name" value="GLFDHDRGNASE"/>
</dbReference>
<feature type="active site" description="Proton donor" evidence="4">
    <location>
        <position position="77"/>
    </location>
</feature>
<organism evidence="9 10">
    <name type="scientific">Desulfopila aestuarii DSM 18488</name>
    <dbReference type="NCBI Taxonomy" id="1121416"/>
    <lineage>
        <taxon>Bacteria</taxon>
        <taxon>Pseudomonadati</taxon>
        <taxon>Thermodesulfobacteriota</taxon>
        <taxon>Desulfobulbia</taxon>
        <taxon>Desulfobulbales</taxon>
        <taxon>Desulfocapsaceae</taxon>
        <taxon>Desulfopila</taxon>
    </lineage>
</organism>
<feature type="binding site" evidence="5">
    <location>
        <position position="149"/>
    </location>
    <ligand>
        <name>NAD(+)</name>
        <dbReference type="ChEBI" id="CHEBI:57540"/>
    </ligand>
</feature>
<dbReference type="SUPFAM" id="SSF51735">
    <property type="entry name" value="NAD(P)-binding Rossmann-fold domains"/>
    <property type="match status" value="1"/>
</dbReference>
<reference evidence="9 10" key="1">
    <citation type="submission" date="2016-12" db="EMBL/GenBank/DDBJ databases">
        <authorList>
            <person name="Song W.-J."/>
            <person name="Kurnit D.M."/>
        </authorList>
    </citation>
    <scope>NUCLEOTIDE SEQUENCE [LARGE SCALE GENOMIC DNA]</scope>
    <source>
        <strain evidence="9 10">DSM 18488</strain>
    </source>
</reference>
<dbReference type="Gene3D" id="3.40.50.720">
    <property type="entry name" value="NAD(P)-binding Rossmann-like Domain"/>
    <property type="match status" value="1"/>
</dbReference>
<evidence type="ECO:0000256" key="3">
    <source>
        <dbReference type="PIRNR" id="PIRNR000185"/>
    </source>
</evidence>
<dbReference type="EMBL" id="FRFE01000008">
    <property type="protein sequence ID" value="SHO47766.1"/>
    <property type="molecule type" value="Genomic_DNA"/>
</dbReference>
<evidence type="ECO:0000256" key="6">
    <source>
        <dbReference type="PIRSR" id="PIRSR000185-3"/>
    </source>
</evidence>
<dbReference type="CDD" id="cd01076">
    <property type="entry name" value="NAD_bind_1_Glu_DH"/>
    <property type="match status" value="1"/>
</dbReference>